<gene>
    <name evidence="3" type="ORF">PIIN_06714</name>
</gene>
<keyword evidence="2" id="KW-0472">Membrane</keyword>
<dbReference type="EMBL" id="CAFZ01000182">
    <property type="protein sequence ID" value="CCA72776.1"/>
    <property type="molecule type" value="Genomic_DNA"/>
</dbReference>
<dbReference type="eggNOG" id="ENOG502RY0X">
    <property type="taxonomic scope" value="Eukaryota"/>
</dbReference>
<keyword evidence="2" id="KW-1133">Transmembrane helix</keyword>
<name>G4TN78_SERID</name>
<comment type="caution">
    <text evidence="3">The sequence shown here is derived from an EMBL/GenBank/DDBJ whole genome shotgun (WGS) entry which is preliminary data.</text>
</comment>
<evidence type="ECO:0008006" key="5">
    <source>
        <dbReference type="Google" id="ProtNLM"/>
    </source>
</evidence>
<feature type="transmembrane region" description="Helical" evidence="2">
    <location>
        <begin position="241"/>
        <end position="264"/>
    </location>
</feature>
<feature type="region of interest" description="Disordered" evidence="1">
    <location>
        <begin position="332"/>
        <end position="354"/>
    </location>
</feature>
<evidence type="ECO:0000256" key="2">
    <source>
        <dbReference type="SAM" id="Phobius"/>
    </source>
</evidence>
<dbReference type="OrthoDB" id="3210850at2759"/>
<proteinExistence type="predicted"/>
<keyword evidence="2" id="KW-0812">Transmembrane</keyword>
<dbReference type="PANTHER" id="PTHR38848:SF3">
    <property type="entry name" value="G-PROTEIN COUPLED RECEPTORS FAMILY 3 PROFILE DOMAIN-CONTAINING PROTEIN"/>
    <property type="match status" value="1"/>
</dbReference>
<accession>G4TN78</accession>
<protein>
    <recommendedName>
        <fullName evidence="5">G-protein coupled receptors family 3 profile domain-containing protein</fullName>
    </recommendedName>
</protein>
<dbReference type="PANTHER" id="PTHR38848">
    <property type="entry name" value="G-PROTEIN COUPLED RECEPTORS FAMILY 3 PROFILE DOMAIN-CONTAINING PROTEIN"/>
    <property type="match status" value="1"/>
</dbReference>
<reference evidence="3 4" key="1">
    <citation type="journal article" date="2011" name="PLoS Pathog.">
        <title>Endophytic Life Strategies Decoded by Genome and Transcriptome Analyses of the Mutualistic Root Symbiont Piriformospora indica.</title>
        <authorList>
            <person name="Zuccaro A."/>
            <person name="Lahrmann U."/>
            <person name="Guldener U."/>
            <person name="Langen G."/>
            <person name="Pfiffi S."/>
            <person name="Biedenkopf D."/>
            <person name="Wong P."/>
            <person name="Samans B."/>
            <person name="Grimm C."/>
            <person name="Basiewicz M."/>
            <person name="Murat C."/>
            <person name="Martin F."/>
            <person name="Kogel K.H."/>
        </authorList>
    </citation>
    <scope>NUCLEOTIDE SEQUENCE [LARGE SCALE GENOMIC DNA]</scope>
    <source>
        <strain evidence="3 4">DSM 11827</strain>
    </source>
</reference>
<feature type="transmembrane region" description="Helical" evidence="2">
    <location>
        <begin position="179"/>
        <end position="202"/>
    </location>
</feature>
<feature type="transmembrane region" description="Helical" evidence="2">
    <location>
        <begin position="65"/>
        <end position="85"/>
    </location>
</feature>
<evidence type="ECO:0000313" key="4">
    <source>
        <dbReference type="Proteomes" id="UP000007148"/>
    </source>
</evidence>
<keyword evidence="4" id="KW-1185">Reference proteome</keyword>
<feature type="transmembrane region" description="Helical" evidence="2">
    <location>
        <begin position="138"/>
        <end position="159"/>
    </location>
</feature>
<feature type="transmembrane region" description="Helical" evidence="2">
    <location>
        <begin position="105"/>
        <end position="126"/>
    </location>
</feature>
<evidence type="ECO:0000313" key="3">
    <source>
        <dbReference type="EMBL" id="CCA72776.1"/>
    </source>
</evidence>
<sequence>MALDDVPTGSLSGVFPPGREVLFRTLSCIITFLGLSVISFCFAHRMIKLGLLSRVGYHALTPLKVLMLLLLVDSWIFLLGSGIYINGLGTSLNARVCRSVPITCILVYSFGKILIYLMLVERLYVVWPNRGTRRSSPVWTGGIVVITGYAVMSIVMIFRQSCVIREDLQCIVVTDTSNVIVIVSCDVVASLLLTGFFLWPLWRHRGLSRELRRIASRTTIATVLYLIMTISNILNLIPGQMITWICLTICSLDICGHTLVMFWLTRPKFRRATQQPANICGSASAGVSLSKATKLHQLDTAFGLSYPSWQSTDRTSIVDQVTKRDGPWCEKDVLDDTRGANTHELPSEGVRSSQRAIFDPEIQSNHSAGDESGLQDDLDLALTEQKQDGDIANDIEATSRV</sequence>
<dbReference type="AlphaFoldDB" id="G4TN78"/>
<organism evidence="3 4">
    <name type="scientific">Serendipita indica (strain DSM 11827)</name>
    <name type="common">Root endophyte fungus</name>
    <name type="synonym">Piriformospora indica</name>
    <dbReference type="NCBI Taxonomy" id="1109443"/>
    <lineage>
        <taxon>Eukaryota</taxon>
        <taxon>Fungi</taxon>
        <taxon>Dikarya</taxon>
        <taxon>Basidiomycota</taxon>
        <taxon>Agaricomycotina</taxon>
        <taxon>Agaricomycetes</taxon>
        <taxon>Sebacinales</taxon>
        <taxon>Serendipitaceae</taxon>
        <taxon>Serendipita</taxon>
    </lineage>
</organism>
<evidence type="ECO:0000256" key="1">
    <source>
        <dbReference type="SAM" id="MobiDB-lite"/>
    </source>
</evidence>
<dbReference type="InParanoid" id="G4TN78"/>
<dbReference type="Proteomes" id="UP000007148">
    <property type="component" value="Unassembled WGS sequence"/>
</dbReference>
<dbReference type="HOGENOM" id="CLU_687190_0_0_1"/>
<feature type="transmembrane region" description="Helical" evidence="2">
    <location>
        <begin position="21"/>
        <end position="44"/>
    </location>
</feature>
<feature type="transmembrane region" description="Helical" evidence="2">
    <location>
        <begin position="214"/>
        <end position="235"/>
    </location>
</feature>